<dbReference type="Pfam" id="PF06458">
    <property type="entry name" value="MucBP"/>
    <property type="match status" value="1"/>
</dbReference>
<dbReference type="Gene3D" id="3.10.20.320">
    <property type="entry name" value="Putative peptidoglycan bound protein (lpxtg motif)"/>
    <property type="match status" value="1"/>
</dbReference>
<keyword evidence="1" id="KW-0677">Repeat</keyword>
<dbReference type="EMBL" id="FBSY01000001">
    <property type="protein sequence ID" value="CUW04258.1"/>
    <property type="molecule type" value="Genomic_DNA"/>
</dbReference>
<sequence length="229" mass="26041">MTNQSPIWIYYENIATHEQLLPPERLDGLSKTTYTIDTPNIPNYVYVDNSGELSGIFGSLPQSLHLNYRPQSWRDAHRVNMYIALHVETLAHTDPDDYANISTTLPPDSYWATPLRVISGNGQFWYQVGDHVWIRYDASLMSLSDTAPNVENINYIQDLNVENNQPNALVNFLPNMSTEIFATPYGLPIGSVLDGDLVAISKEERHENGLLWYKLANSGWINSIYVHKI</sequence>
<keyword evidence="5" id="KW-1185">Reference proteome</keyword>
<dbReference type="OMA" id="GWINSIY"/>
<dbReference type="GeneID" id="34300714"/>
<evidence type="ECO:0000259" key="2">
    <source>
        <dbReference type="Pfam" id="PF06458"/>
    </source>
</evidence>
<protein>
    <submittedName>
        <fullName evidence="4">MucBP domain-containing protein</fullName>
    </submittedName>
</protein>
<reference evidence="3 5" key="1">
    <citation type="submission" date="2015-12" db="EMBL/GenBank/DDBJ databases">
        <authorList>
            <person name="Andreevskaya M."/>
        </authorList>
    </citation>
    <scope>NUCLEOTIDE SEQUENCE [LARGE SCALE GENOMIC DNA]</scope>
    <source>
        <strain evidence="3 5">C122c</strain>
    </source>
</reference>
<proteinExistence type="predicted"/>
<accession>A0A9Q3XSS5</accession>
<organism evidence="4 6">
    <name type="scientific">Leuconostoc gasicomitatum</name>
    <dbReference type="NCBI Taxonomy" id="115778"/>
    <lineage>
        <taxon>Bacteria</taxon>
        <taxon>Bacillati</taxon>
        <taxon>Bacillota</taxon>
        <taxon>Bacilli</taxon>
        <taxon>Lactobacillales</taxon>
        <taxon>Lactobacillaceae</taxon>
        <taxon>Leuconostoc</taxon>
        <taxon>Leuconostoc gelidum group</taxon>
    </lineage>
</organism>
<reference evidence="4" key="2">
    <citation type="submission" date="2021-05" db="EMBL/GenBank/DDBJ databases">
        <title>Pangenome of Leuconostoc gelidum warrants species status for Leuconostoc gelidum subsp. gasicomitatum.</title>
        <authorList>
            <person name="Johansson P."/>
            <person name="Sade E."/>
            <person name="Hultman J."/>
            <person name="Auvinen P."/>
            <person name="Bjorkroth J."/>
        </authorList>
    </citation>
    <scope>NUCLEOTIDE SEQUENCE</scope>
    <source>
        <strain evidence="4">A.21.4</strain>
    </source>
</reference>
<dbReference type="InterPro" id="IPR009459">
    <property type="entry name" value="MucBP_dom"/>
</dbReference>
<evidence type="ECO:0000313" key="5">
    <source>
        <dbReference type="Proteomes" id="UP000199271"/>
    </source>
</evidence>
<gene>
    <name evidence="3" type="ORF">C122C_1933</name>
    <name evidence="4" type="ORF">KIJ12_03205</name>
</gene>
<evidence type="ECO:0000313" key="3">
    <source>
        <dbReference type="EMBL" id="CUW04258.1"/>
    </source>
</evidence>
<evidence type="ECO:0000313" key="6">
    <source>
        <dbReference type="Proteomes" id="UP000752647"/>
    </source>
</evidence>
<comment type="caution">
    <text evidence="4">The sequence shown here is derived from an EMBL/GenBank/DDBJ whole genome shotgun (WGS) entry which is preliminary data.</text>
</comment>
<name>A0A9Q3XSS5_9LACO</name>
<dbReference type="RefSeq" id="WP_010388368.1">
    <property type="nucleotide sequence ID" value="NZ_BPKT01000004.1"/>
</dbReference>
<dbReference type="Proteomes" id="UP000199271">
    <property type="component" value="Unassembled WGS sequence"/>
</dbReference>
<evidence type="ECO:0000256" key="1">
    <source>
        <dbReference type="ARBA" id="ARBA00022737"/>
    </source>
</evidence>
<dbReference type="EMBL" id="JAHBFI010000008">
    <property type="protein sequence ID" value="MBZ5962174.1"/>
    <property type="molecule type" value="Genomic_DNA"/>
</dbReference>
<dbReference type="Proteomes" id="UP000752647">
    <property type="component" value="Unassembled WGS sequence"/>
</dbReference>
<evidence type="ECO:0000313" key="4">
    <source>
        <dbReference type="EMBL" id="MBZ5962174.1"/>
    </source>
</evidence>
<feature type="domain" description="MucBP" evidence="2">
    <location>
        <begin position="6"/>
        <end position="68"/>
    </location>
</feature>
<dbReference type="AlphaFoldDB" id="A0A9Q3XSS5"/>